<feature type="domain" description="Major facilitator superfamily (MFS) profile" evidence="5">
    <location>
        <begin position="346"/>
        <end position="551"/>
    </location>
</feature>
<dbReference type="InterPro" id="IPR011701">
    <property type="entry name" value="MFS"/>
</dbReference>
<dbReference type="PANTHER" id="PTHR11360:SF234">
    <property type="entry name" value="MFS-TYPE TRANSPORTER DBAD-RELATED"/>
    <property type="match status" value="1"/>
</dbReference>
<feature type="transmembrane region" description="Helical" evidence="4">
    <location>
        <begin position="289"/>
        <end position="310"/>
    </location>
</feature>
<evidence type="ECO:0000256" key="4">
    <source>
        <dbReference type="SAM" id="Phobius"/>
    </source>
</evidence>
<feature type="transmembrane region" description="Helical" evidence="4">
    <location>
        <begin position="346"/>
        <end position="369"/>
    </location>
</feature>
<dbReference type="EMBL" id="JADCUA010000024">
    <property type="protein sequence ID" value="KAH9831871.1"/>
    <property type="molecule type" value="Genomic_DNA"/>
</dbReference>
<feature type="transmembrane region" description="Helical" evidence="4">
    <location>
        <begin position="257"/>
        <end position="277"/>
    </location>
</feature>
<dbReference type="Pfam" id="PF07690">
    <property type="entry name" value="MFS_1"/>
    <property type="match status" value="1"/>
</dbReference>
<feature type="transmembrane region" description="Helical" evidence="4">
    <location>
        <begin position="128"/>
        <end position="149"/>
    </location>
</feature>
<feature type="transmembrane region" description="Helical" evidence="4">
    <location>
        <begin position="412"/>
        <end position="430"/>
    </location>
</feature>
<dbReference type="GeneID" id="72008651"/>
<dbReference type="RefSeq" id="XP_047774968.1">
    <property type="nucleotide sequence ID" value="XM_047927919.1"/>
</dbReference>
<protein>
    <submittedName>
        <fullName evidence="6">Major facilitator superfamily domain-containing protein</fullName>
    </submittedName>
</protein>
<dbReference type="PROSITE" id="PS50850">
    <property type="entry name" value="MFS"/>
    <property type="match status" value="1"/>
</dbReference>
<dbReference type="Gene3D" id="1.20.1250.20">
    <property type="entry name" value="MFS general substrate transporter like domains"/>
    <property type="match status" value="2"/>
</dbReference>
<sequence length="551" mass="57589">MASLPPSPPPDPPPALPPPPAAPLQPPHPGPARTYMPPSPSPALTVDLNLKSRLCPSSSTMSLSSTAASASFAATKAPAVLTADLDGDVREVAAPADAEDARDGNGDVESKRGEGAGPPLPPDGGASAWMTVAGAWLVQFATFGYISSFGVYQDYYTTYYLPAETSSNISWIGSLQLCLMYAPGVFVGRAFDAGYFHHLEILGALLYVFSIFMLSLARPGEYYQVFLAQAVGMGLGLGLTFLPSLSVVGHHFRARRALAVGIAVSGSSAGGIVFPIMLNRLFQDPAVGFANAVRASGAVVGGCLVVANCLMRTRLPPKRAGRVEEKDGSRGAARLEAWRGIVWDGAYLWSICGAFLTSLGVYVPLFYLQLFAVDHGVSSRITTYSLVILNAGSTLGRLVPTFLADKLGVYNMLVPAMAACAGLIFAIFGATNGPGVVLVGLIFGFVSGAYISLIPSLLVQLCRNMGELGVKMGLAYTAVAAANLIGNPIAGALLGTSTGGPLTWWRAIVFTGVSSSPFILRRGGWGCVYGAVEIVVHQRAREGWAEGLRGL</sequence>
<evidence type="ECO:0000256" key="3">
    <source>
        <dbReference type="SAM" id="MobiDB-lite"/>
    </source>
</evidence>
<dbReference type="PANTHER" id="PTHR11360">
    <property type="entry name" value="MONOCARBOXYLATE TRANSPORTER"/>
    <property type="match status" value="1"/>
</dbReference>
<evidence type="ECO:0000256" key="2">
    <source>
        <dbReference type="ARBA" id="ARBA00006727"/>
    </source>
</evidence>
<feature type="region of interest" description="Disordered" evidence="3">
    <location>
        <begin position="94"/>
        <end position="122"/>
    </location>
</feature>
<feature type="region of interest" description="Disordered" evidence="3">
    <location>
        <begin position="1"/>
        <end position="45"/>
    </location>
</feature>
<dbReference type="SUPFAM" id="SSF103473">
    <property type="entry name" value="MFS general substrate transporter"/>
    <property type="match status" value="1"/>
</dbReference>
<evidence type="ECO:0000259" key="5">
    <source>
        <dbReference type="PROSITE" id="PS50850"/>
    </source>
</evidence>
<dbReference type="InterPro" id="IPR020846">
    <property type="entry name" value="MFS_dom"/>
</dbReference>
<feature type="transmembrane region" description="Helical" evidence="4">
    <location>
        <begin position="474"/>
        <end position="496"/>
    </location>
</feature>
<organism evidence="6 7">
    <name type="scientific">Rhodofomes roseus</name>
    <dbReference type="NCBI Taxonomy" id="34475"/>
    <lineage>
        <taxon>Eukaryota</taxon>
        <taxon>Fungi</taxon>
        <taxon>Dikarya</taxon>
        <taxon>Basidiomycota</taxon>
        <taxon>Agaricomycotina</taxon>
        <taxon>Agaricomycetes</taxon>
        <taxon>Polyporales</taxon>
        <taxon>Rhodofomes</taxon>
    </lineage>
</organism>
<keyword evidence="7" id="KW-1185">Reference proteome</keyword>
<gene>
    <name evidence="6" type="ORF">C8Q71DRAFT_861535</name>
</gene>
<dbReference type="InterPro" id="IPR036259">
    <property type="entry name" value="MFS_trans_sf"/>
</dbReference>
<reference evidence="6 7" key="1">
    <citation type="journal article" date="2021" name="Environ. Microbiol.">
        <title>Gene family expansions and transcriptome signatures uncover fungal adaptations to wood decay.</title>
        <authorList>
            <person name="Hage H."/>
            <person name="Miyauchi S."/>
            <person name="Viragh M."/>
            <person name="Drula E."/>
            <person name="Min B."/>
            <person name="Chaduli D."/>
            <person name="Navarro D."/>
            <person name="Favel A."/>
            <person name="Norest M."/>
            <person name="Lesage-Meessen L."/>
            <person name="Balint B."/>
            <person name="Merenyi Z."/>
            <person name="de Eugenio L."/>
            <person name="Morin E."/>
            <person name="Martinez A.T."/>
            <person name="Baldrian P."/>
            <person name="Stursova M."/>
            <person name="Martinez M.J."/>
            <person name="Novotny C."/>
            <person name="Magnuson J.K."/>
            <person name="Spatafora J.W."/>
            <person name="Maurice S."/>
            <person name="Pangilinan J."/>
            <person name="Andreopoulos W."/>
            <person name="LaButti K."/>
            <person name="Hundley H."/>
            <person name="Na H."/>
            <person name="Kuo A."/>
            <person name="Barry K."/>
            <person name="Lipzen A."/>
            <person name="Henrissat B."/>
            <person name="Riley R."/>
            <person name="Ahrendt S."/>
            <person name="Nagy L.G."/>
            <person name="Grigoriev I.V."/>
            <person name="Martin F."/>
            <person name="Rosso M.N."/>
        </authorList>
    </citation>
    <scope>NUCLEOTIDE SEQUENCE [LARGE SCALE GENOMIC DNA]</scope>
    <source>
        <strain evidence="6 7">CIRM-BRFM 1785</strain>
    </source>
</reference>
<comment type="similarity">
    <text evidence="2">Belongs to the major facilitator superfamily. Monocarboxylate porter (TC 2.A.1.13) family.</text>
</comment>
<evidence type="ECO:0000313" key="6">
    <source>
        <dbReference type="EMBL" id="KAH9831871.1"/>
    </source>
</evidence>
<feature type="transmembrane region" description="Helical" evidence="4">
    <location>
        <begin position="436"/>
        <end position="462"/>
    </location>
</feature>
<accession>A0ABQ8K4S4</accession>
<keyword evidence="4" id="KW-0812">Transmembrane</keyword>
<dbReference type="InterPro" id="IPR050327">
    <property type="entry name" value="Proton-linked_MCT"/>
</dbReference>
<comment type="subcellular location">
    <subcellularLocation>
        <location evidence="1">Membrane</location>
        <topology evidence="1">Multi-pass membrane protein</topology>
    </subcellularLocation>
</comment>
<feature type="compositionally biased region" description="Basic and acidic residues" evidence="3">
    <location>
        <begin position="99"/>
        <end position="114"/>
    </location>
</feature>
<keyword evidence="4" id="KW-1133">Transmembrane helix</keyword>
<name>A0ABQ8K4S4_9APHY</name>
<feature type="transmembrane region" description="Helical" evidence="4">
    <location>
        <begin position="199"/>
        <end position="217"/>
    </location>
</feature>
<evidence type="ECO:0000256" key="1">
    <source>
        <dbReference type="ARBA" id="ARBA00004141"/>
    </source>
</evidence>
<evidence type="ECO:0000313" key="7">
    <source>
        <dbReference type="Proteomes" id="UP000814176"/>
    </source>
</evidence>
<feature type="compositionally biased region" description="Pro residues" evidence="3">
    <location>
        <begin position="1"/>
        <end position="30"/>
    </location>
</feature>
<keyword evidence="4" id="KW-0472">Membrane</keyword>
<proteinExistence type="inferred from homology"/>
<dbReference type="Proteomes" id="UP000814176">
    <property type="component" value="Unassembled WGS sequence"/>
</dbReference>
<comment type="caution">
    <text evidence="6">The sequence shown here is derived from an EMBL/GenBank/DDBJ whole genome shotgun (WGS) entry which is preliminary data.</text>
</comment>
<feature type="transmembrane region" description="Helical" evidence="4">
    <location>
        <begin position="223"/>
        <end position="245"/>
    </location>
</feature>